<evidence type="ECO:0008006" key="5">
    <source>
        <dbReference type="Google" id="ProtNLM"/>
    </source>
</evidence>
<name>A0ABX5M1R0_9GAMM</name>
<feature type="transmembrane region" description="Helical" evidence="2">
    <location>
        <begin position="21"/>
        <end position="40"/>
    </location>
</feature>
<gene>
    <name evidence="3" type="ORF">WH50_02200</name>
</gene>
<keyword evidence="2" id="KW-1133">Transmembrane helix</keyword>
<evidence type="ECO:0000313" key="3">
    <source>
        <dbReference type="EMBL" id="PXF32861.1"/>
    </source>
</evidence>
<dbReference type="EMBL" id="LAPT01000006">
    <property type="protein sequence ID" value="PXF32861.1"/>
    <property type="molecule type" value="Genomic_DNA"/>
</dbReference>
<keyword evidence="2" id="KW-0472">Membrane</keyword>
<keyword evidence="4" id="KW-1185">Reference proteome</keyword>
<evidence type="ECO:0000313" key="4">
    <source>
        <dbReference type="Proteomes" id="UP000248090"/>
    </source>
</evidence>
<organism evidence="3 4">
    <name type="scientific">Pokkaliibacter plantistimulans</name>
    <dbReference type="NCBI Taxonomy" id="1635171"/>
    <lineage>
        <taxon>Bacteria</taxon>
        <taxon>Pseudomonadati</taxon>
        <taxon>Pseudomonadota</taxon>
        <taxon>Gammaproteobacteria</taxon>
        <taxon>Oceanospirillales</taxon>
        <taxon>Balneatrichaceae</taxon>
        <taxon>Pokkaliibacter</taxon>
    </lineage>
</organism>
<evidence type="ECO:0000256" key="1">
    <source>
        <dbReference type="SAM" id="Coils"/>
    </source>
</evidence>
<protein>
    <recommendedName>
        <fullName evidence="5">Lipopolysaccharide biosynthesis protein</fullName>
    </recommendedName>
</protein>
<dbReference type="Proteomes" id="UP000248090">
    <property type="component" value="Unassembled WGS sequence"/>
</dbReference>
<sequence length="522" mass="59576">MNTSENHLHEFLRIFFANKRLIKRTFIYMAVLVLILPAFIKESYDISAQVVVQSKKLSQADASTSLNADTDKFVPPTLADMETESTMLRSPGLMRKTIEQMLQEGYFAPEDSLLNTWVKQPLKNYVITPLKTLIGSNAEKRDTRVENLTEMMLNSLNVVTLPGSNVVSVTYSSSDPTLAVDLVNRLLDNYMSIRQEMQSAEMPSAFYEQKRSQYQKQLQHLQQQRLDLLRDYNVSDPAVEISFNLQAINSEEQALSGLNDRLLESQHWLSYLQKNLDAMKKADLTQAAFPYTFSSTQNGLTYDDAEIRQLTTLLTTQINEYGDTTATFKSGSLPVKQQSDQIQRTRNQLLKVIANRIDERQNDIRVMQDVVTQKTSRVASYKERIHKLQDVQTQLDRLTTDLNALQTVYAAYTQRFEESRTQQVLDDQNASNAKILSRPFIPTQPSTPGALKVIISGLIAAAFLSLALGYIREFFDHRFKHPAQVQGKLQLPVLLVINDQTPAEVNPHKRGSIKWLRYWTSH</sequence>
<feature type="coiled-coil region" evidence="1">
    <location>
        <begin position="388"/>
        <end position="415"/>
    </location>
</feature>
<dbReference type="RefSeq" id="WP_110185829.1">
    <property type="nucleotide sequence ID" value="NZ_CP177354.1"/>
</dbReference>
<reference evidence="3 4" key="1">
    <citation type="submission" date="2015-03" db="EMBL/GenBank/DDBJ databases">
        <authorList>
            <person name="Krishnan R."/>
            <person name="Midha S."/>
            <person name="Patil P.B."/>
            <person name="Rameshkumar N."/>
        </authorList>
    </citation>
    <scope>NUCLEOTIDE SEQUENCE [LARGE SCALE GENOMIC DNA]</scope>
    <source>
        <strain evidence="3 4">L1E11</strain>
    </source>
</reference>
<proteinExistence type="predicted"/>
<dbReference type="PANTHER" id="PTHR32309:SF13">
    <property type="entry name" value="FERRIC ENTEROBACTIN TRANSPORT PROTEIN FEPE"/>
    <property type="match status" value="1"/>
</dbReference>
<accession>A0ABX5M1R0</accession>
<feature type="transmembrane region" description="Helical" evidence="2">
    <location>
        <begin position="449"/>
        <end position="471"/>
    </location>
</feature>
<evidence type="ECO:0000256" key="2">
    <source>
        <dbReference type="SAM" id="Phobius"/>
    </source>
</evidence>
<dbReference type="PANTHER" id="PTHR32309">
    <property type="entry name" value="TYROSINE-PROTEIN KINASE"/>
    <property type="match status" value="1"/>
</dbReference>
<dbReference type="InterPro" id="IPR050445">
    <property type="entry name" value="Bact_polysacc_biosynth/exp"/>
</dbReference>
<comment type="caution">
    <text evidence="3">The sequence shown here is derived from an EMBL/GenBank/DDBJ whole genome shotgun (WGS) entry which is preliminary data.</text>
</comment>
<feature type="coiled-coil region" evidence="1">
    <location>
        <begin position="204"/>
        <end position="231"/>
    </location>
</feature>
<keyword evidence="2" id="KW-0812">Transmembrane</keyword>
<keyword evidence="1" id="KW-0175">Coiled coil</keyword>